<reference evidence="1" key="1">
    <citation type="submission" date="2020-05" db="EMBL/GenBank/DDBJ databases">
        <authorList>
            <person name="Chiriac C."/>
            <person name="Salcher M."/>
            <person name="Ghai R."/>
            <person name="Kavagutti S V."/>
        </authorList>
    </citation>
    <scope>NUCLEOTIDE SEQUENCE</scope>
</reference>
<accession>A0A6J5R3C4</accession>
<dbReference type="InterPro" id="IPR016913">
    <property type="entry name" value="UCP029215"/>
</dbReference>
<name>A0A6J5R3C4_9CAUD</name>
<protein>
    <submittedName>
        <fullName evidence="1">Uncharacterized conserved protein UCP029215</fullName>
    </submittedName>
</protein>
<evidence type="ECO:0000313" key="1">
    <source>
        <dbReference type="EMBL" id="CAB4190452.1"/>
    </source>
</evidence>
<dbReference type="EMBL" id="LR797148">
    <property type="protein sequence ID" value="CAB4190452.1"/>
    <property type="molecule type" value="Genomic_DNA"/>
</dbReference>
<sequence>MKSYRNVRLVGAVGSTLRTAEYNGTEHIVVPVVAMVEGVVWAVNSKFPELVTAQELSITPQQWNGRPCFAGHPEAEGTQVSGNTPRVLERSFGVIFDAAPSERILSEKRLELEAWLDPAKAEAIGPDAVDVITRIRAGKRVEVSVGCYVVCTKEEGNYNGKPFVGRWTGIVSDHLAFLPEGVEGACSIEAGCGAPRTAVRHFITAQGIAAEESMAVQSEKRSLKERLLGMLFRSSMGESMSDNDMRHEVGEALRASVPGFMGIECVYPDESLVVFYAQPGDEFLIQRQSYSMGEDGKVALSGEAETVEPVTTYEPVKAAMSAVETPKVACGCKGAAAEVKETSMKETTKAFIANSKGKFTDADAVWIDAIPETQLQALQAVEVVQVTPVAPVAPVATVVEPVAQTEEEFLQSAPESVKAIVADHKAAQVKAKTTLVNQLKTAQAEFTEAELNAMSVADLSRMARLVQVEPEADFSGRGVVRAAASSESDVYSNPPDGYAIALAARKQ</sequence>
<organism evidence="1">
    <name type="scientific">uncultured Caudovirales phage</name>
    <dbReference type="NCBI Taxonomy" id="2100421"/>
    <lineage>
        <taxon>Viruses</taxon>
        <taxon>Duplodnaviria</taxon>
        <taxon>Heunggongvirae</taxon>
        <taxon>Uroviricota</taxon>
        <taxon>Caudoviricetes</taxon>
        <taxon>Peduoviridae</taxon>
        <taxon>Maltschvirus</taxon>
        <taxon>Maltschvirus maltsch</taxon>
    </lineage>
</organism>
<dbReference type="Pfam" id="PF09979">
    <property type="entry name" value="DUF2213"/>
    <property type="match status" value="1"/>
</dbReference>
<gene>
    <name evidence="1" type="ORF">UFOVP1196_60</name>
</gene>
<proteinExistence type="predicted"/>